<proteinExistence type="predicted"/>
<sequence length="80" mass="8953">MFLFGRERTAVGVGSGRLVWDRCLTSALFPTRPRPFTPNLIVHKFVLEWIRVQEGLRNSTLTNPCQDTLGNPSAAAPSRQ</sequence>
<dbReference type="HOGENOM" id="CLU_2591528_0_0_1"/>
<reference evidence="3" key="2">
    <citation type="submission" date="2015-01" db="EMBL/GenBank/DDBJ databases">
        <title>Evolutionary Origins and Diversification of the Mycorrhizal Mutualists.</title>
        <authorList>
            <consortium name="DOE Joint Genome Institute"/>
            <consortium name="Mycorrhizal Genomics Consortium"/>
            <person name="Kohler A."/>
            <person name="Kuo A."/>
            <person name="Nagy L.G."/>
            <person name="Floudas D."/>
            <person name="Copeland A."/>
            <person name="Barry K.W."/>
            <person name="Cichocki N."/>
            <person name="Veneault-Fourrey C."/>
            <person name="LaButti K."/>
            <person name="Lindquist E.A."/>
            <person name="Lipzen A."/>
            <person name="Lundell T."/>
            <person name="Morin E."/>
            <person name="Murat C."/>
            <person name="Riley R."/>
            <person name="Ohm R."/>
            <person name="Sun H."/>
            <person name="Tunlid A."/>
            <person name="Henrissat B."/>
            <person name="Grigoriev I.V."/>
            <person name="Hibbett D.S."/>
            <person name="Martin F."/>
        </authorList>
    </citation>
    <scope>NUCLEOTIDE SEQUENCE [LARGE SCALE GENOMIC DNA]</scope>
    <source>
        <strain evidence="3">MUT 4182</strain>
    </source>
</reference>
<feature type="region of interest" description="Disordered" evidence="1">
    <location>
        <begin position="61"/>
        <end position="80"/>
    </location>
</feature>
<organism evidence="2 3">
    <name type="scientific">Tulasnella calospora MUT 4182</name>
    <dbReference type="NCBI Taxonomy" id="1051891"/>
    <lineage>
        <taxon>Eukaryota</taxon>
        <taxon>Fungi</taxon>
        <taxon>Dikarya</taxon>
        <taxon>Basidiomycota</taxon>
        <taxon>Agaricomycotina</taxon>
        <taxon>Agaricomycetes</taxon>
        <taxon>Cantharellales</taxon>
        <taxon>Tulasnellaceae</taxon>
        <taxon>Tulasnella</taxon>
    </lineage>
</organism>
<dbReference type="Proteomes" id="UP000054248">
    <property type="component" value="Unassembled WGS sequence"/>
</dbReference>
<feature type="compositionally biased region" description="Polar residues" evidence="1">
    <location>
        <begin position="61"/>
        <end position="71"/>
    </location>
</feature>
<dbReference type="AlphaFoldDB" id="A0A0C3LQR2"/>
<evidence type="ECO:0000313" key="3">
    <source>
        <dbReference type="Proteomes" id="UP000054248"/>
    </source>
</evidence>
<dbReference type="EMBL" id="KN823077">
    <property type="protein sequence ID" value="KIO23762.1"/>
    <property type="molecule type" value="Genomic_DNA"/>
</dbReference>
<reference evidence="2 3" key="1">
    <citation type="submission" date="2014-04" db="EMBL/GenBank/DDBJ databases">
        <authorList>
            <consortium name="DOE Joint Genome Institute"/>
            <person name="Kuo A."/>
            <person name="Girlanda M."/>
            <person name="Perotto S."/>
            <person name="Kohler A."/>
            <person name="Nagy L.G."/>
            <person name="Floudas D."/>
            <person name="Copeland A."/>
            <person name="Barry K.W."/>
            <person name="Cichocki N."/>
            <person name="Veneault-Fourrey C."/>
            <person name="LaButti K."/>
            <person name="Lindquist E.A."/>
            <person name="Lipzen A."/>
            <person name="Lundell T."/>
            <person name="Morin E."/>
            <person name="Murat C."/>
            <person name="Sun H."/>
            <person name="Tunlid A."/>
            <person name="Henrissat B."/>
            <person name="Grigoriev I.V."/>
            <person name="Hibbett D.S."/>
            <person name="Martin F."/>
            <person name="Nordberg H.P."/>
            <person name="Cantor M.N."/>
            <person name="Hua S.X."/>
        </authorList>
    </citation>
    <scope>NUCLEOTIDE SEQUENCE [LARGE SCALE GENOMIC DNA]</scope>
    <source>
        <strain evidence="2 3">MUT 4182</strain>
    </source>
</reference>
<evidence type="ECO:0000256" key="1">
    <source>
        <dbReference type="SAM" id="MobiDB-lite"/>
    </source>
</evidence>
<accession>A0A0C3LQR2</accession>
<name>A0A0C3LQR2_9AGAM</name>
<keyword evidence="3" id="KW-1185">Reference proteome</keyword>
<evidence type="ECO:0000313" key="2">
    <source>
        <dbReference type="EMBL" id="KIO23762.1"/>
    </source>
</evidence>
<gene>
    <name evidence="2" type="ORF">M407DRAFT_107349</name>
</gene>
<protein>
    <submittedName>
        <fullName evidence="2">Uncharacterized protein</fullName>
    </submittedName>
</protein>